<dbReference type="Gene3D" id="1.10.1200.10">
    <property type="entry name" value="ACP-like"/>
    <property type="match status" value="1"/>
</dbReference>
<dbReference type="AlphaFoldDB" id="A0A846YII5"/>
<dbReference type="InterPro" id="IPR009081">
    <property type="entry name" value="PP-bd_ACP"/>
</dbReference>
<dbReference type="Pfam" id="PF00550">
    <property type="entry name" value="PP-binding"/>
    <property type="match status" value="1"/>
</dbReference>
<name>A0A846YII5_9NOCA</name>
<dbReference type="InterPro" id="IPR036736">
    <property type="entry name" value="ACP-like_sf"/>
</dbReference>
<comment type="caution">
    <text evidence="2">The sequence shown here is derived from an EMBL/GenBank/DDBJ whole genome shotgun (WGS) entry which is preliminary data.</text>
</comment>
<keyword evidence="3" id="KW-1185">Reference proteome</keyword>
<evidence type="ECO:0000313" key="3">
    <source>
        <dbReference type="Proteomes" id="UP000570678"/>
    </source>
</evidence>
<feature type="domain" description="Carrier" evidence="1">
    <location>
        <begin position="17"/>
        <end position="91"/>
    </location>
</feature>
<dbReference type="PROSITE" id="PS50075">
    <property type="entry name" value="CARRIER"/>
    <property type="match status" value="1"/>
</dbReference>
<dbReference type="RefSeq" id="WP_062979653.1">
    <property type="nucleotide sequence ID" value="NZ_JAAXOT010000012.1"/>
</dbReference>
<evidence type="ECO:0000313" key="2">
    <source>
        <dbReference type="EMBL" id="NKY58897.1"/>
    </source>
</evidence>
<dbReference type="EMBL" id="JAAXOT010000012">
    <property type="protein sequence ID" value="NKY58897.1"/>
    <property type="molecule type" value="Genomic_DNA"/>
</dbReference>
<gene>
    <name evidence="2" type="ORF">HGA15_22665</name>
</gene>
<sequence length="95" mass="10357">MSTGSGHRERPVAVPDMPIRDYIAEFLRTHCDLEFDTIAPQATPAELGLDSLTVLSIIVLVEKKYGIELPDRQVAAARTFAELMELFGVSVAPAS</sequence>
<protein>
    <submittedName>
        <fullName evidence="2">Acyl carrier protein</fullName>
    </submittedName>
</protein>
<accession>A0A846YII5</accession>
<dbReference type="Proteomes" id="UP000570678">
    <property type="component" value="Unassembled WGS sequence"/>
</dbReference>
<dbReference type="SUPFAM" id="SSF47336">
    <property type="entry name" value="ACP-like"/>
    <property type="match status" value="1"/>
</dbReference>
<proteinExistence type="predicted"/>
<evidence type="ECO:0000259" key="1">
    <source>
        <dbReference type="PROSITE" id="PS50075"/>
    </source>
</evidence>
<reference evidence="2 3" key="1">
    <citation type="submission" date="2020-04" db="EMBL/GenBank/DDBJ databases">
        <title>MicrobeNet Type strains.</title>
        <authorList>
            <person name="Nicholson A.C."/>
        </authorList>
    </citation>
    <scope>NUCLEOTIDE SEQUENCE [LARGE SCALE GENOMIC DNA]</scope>
    <source>
        <strain evidence="2 3">JCM 3332</strain>
    </source>
</reference>
<organism evidence="2 3">
    <name type="scientific">Nocardia flavorosea</name>
    <dbReference type="NCBI Taxonomy" id="53429"/>
    <lineage>
        <taxon>Bacteria</taxon>
        <taxon>Bacillati</taxon>
        <taxon>Actinomycetota</taxon>
        <taxon>Actinomycetes</taxon>
        <taxon>Mycobacteriales</taxon>
        <taxon>Nocardiaceae</taxon>
        <taxon>Nocardia</taxon>
    </lineage>
</organism>